<evidence type="ECO:0000313" key="6">
    <source>
        <dbReference type="EMBL" id="KAB4242251.1"/>
    </source>
</evidence>
<protein>
    <submittedName>
        <fullName evidence="6">Aldo/keto reductase</fullName>
    </submittedName>
</protein>
<dbReference type="AlphaFoldDB" id="A0A4Q5E825"/>
<dbReference type="PROSITE" id="PS00198">
    <property type="entry name" value="4FE4S_FER_1"/>
    <property type="match status" value="1"/>
</dbReference>
<proteinExistence type="predicted"/>
<keyword evidence="2" id="KW-0408">Iron</keyword>
<dbReference type="RefSeq" id="WP_130080755.1">
    <property type="nucleotide sequence ID" value="NZ_RCXX01000005.1"/>
</dbReference>
<dbReference type="PROSITE" id="PS51257">
    <property type="entry name" value="PROKAR_LIPOPROTEIN"/>
    <property type="match status" value="1"/>
</dbReference>
<dbReference type="InterPro" id="IPR017900">
    <property type="entry name" value="4Fe4S_Fe_S_CS"/>
</dbReference>
<keyword evidence="1" id="KW-0479">Metal-binding</keyword>
<accession>A0A4Q5E825</accession>
<dbReference type="Pfam" id="PF00248">
    <property type="entry name" value="Aldo_ket_red"/>
    <property type="match status" value="1"/>
</dbReference>
<dbReference type="Proteomes" id="UP000431575">
    <property type="component" value="Unassembled WGS sequence"/>
</dbReference>
<dbReference type="SUPFAM" id="SSF51430">
    <property type="entry name" value="NAD(P)-linked oxidoreductase"/>
    <property type="match status" value="1"/>
</dbReference>
<evidence type="ECO:0000313" key="7">
    <source>
        <dbReference type="Proteomes" id="UP000431575"/>
    </source>
</evidence>
<dbReference type="InterPro" id="IPR053135">
    <property type="entry name" value="AKR2_Oxidoreductase"/>
</dbReference>
<comment type="caution">
    <text evidence="6">The sequence shown here is derived from an EMBL/GenBank/DDBJ whole genome shotgun (WGS) entry which is preliminary data.</text>
</comment>
<gene>
    <name evidence="6" type="ORF">GAP41_11460</name>
</gene>
<dbReference type="PANTHER" id="PTHR43312">
    <property type="entry name" value="D-THREO-ALDOSE 1-DEHYDROGENASE"/>
    <property type="match status" value="1"/>
</dbReference>
<dbReference type="GO" id="GO:0051536">
    <property type="term" value="F:iron-sulfur cluster binding"/>
    <property type="evidence" value="ECO:0007669"/>
    <property type="project" value="UniProtKB-KW"/>
</dbReference>
<evidence type="ECO:0000256" key="1">
    <source>
        <dbReference type="ARBA" id="ARBA00022723"/>
    </source>
</evidence>
<dbReference type="GO" id="GO:0046872">
    <property type="term" value="F:metal ion binding"/>
    <property type="evidence" value="ECO:0007669"/>
    <property type="project" value="UniProtKB-KW"/>
</dbReference>
<evidence type="ECO:0000256" key="3">
    <source>
        <dbReference type="ARBA" id="ARBA00023014"/>
    </source>
</evidence>
<dbReference type="PROSITE" id="PS51318">
    <property type="entry name" value="TAT"/>
    <property type="match status" value="1"/>
</dbReference>
<keyword evidence="3" id="KW-0411">Iron-sulfur</keyword>
<dbReference type="InterPro" id="IPR036812">
    <property type="entry name" value="NAD(P)_OxRdtase_dom_sf"/>
</dbReference>
<reference evidence="6 7" key="1">
    <citation type="journal article" date="2019" name="Nat. Med.">
        <title>A library of human gut bacterial isolates paired with longitudinal multiomics data enables mechanistic microbiome research.</title>
        <authorList>
            <person name="Poyet M."/>
            <person name="Groussin M."/>
            <person name="Gibbons S.M."/>
            <person name="Avila-Pacheco J."/>
            <person name="Jiang X."/>
            <person name="Kearney S.M."/>
            <person name="Perrotta A.R."/>
            <person name="Berdy B."/>
            <person name="Zhao S."/>
            <person name="Lieberman T.D."/>
            <person name="Swanson P.K."/>
            <person name="Smith M."/>
            <person name="Roesemann S."/>
            <person name="Alexander J.E."/>
            <person name="Rich S.A."/>
            <person name="Livny J."/>
            <person name="Vlamakis H."/>
            <person name="Clish C."/>
            <person name="Bullock K."/>
            <person name="Deik A."/>
            <person name="Scott J."/>
            <person name="Pierce K.A."/>
            <person name="Xavier R.J."/>
            <person name="Alm E.J."/>
        </authorList>
    </citation>
    <scope>NUCLEOTIDE SEQUENCE [LARGE SCALE GENOMIC DNA]</scope>
    <source>
        <strain evidence="6 7">BIOML-A6</strain>
    </source>
</reference>
<dbReference type="InterPro" id="IPR006311">
    <property type="entry name" value="TAT_signal"/>
</dbReference>
<sequence>MNETMAKEINRRDFLKVLGGSTAAASTLLAACKNSNSDAASGGQEPPKGKMTYRTNPKTGDKVSILGYGMMRLPVEGGGTERDHPDADIDQEMVNRQIDYALEHGLNYIDTSPAYCKGRSEYATGIALHRHKRSEYFIATKLSNFAPATWSREASIEMFENSLRELQVDYVDYLLLHAIGMGGHGMEDFFHRYIDNGILDWLVEQREKGRIRNLGFSYHGDIKVFDLALQWHDEGRYHWDFAQIEMNYLDWNYADEINERNTDAVYLYGELHKRNIPAIIMEPLLGGRLANVPDNIVAKMKQREPENSVASWAFRFAGTPEGVLTVLSGMTYMENLRENLCTFSPLHPINEEENAFLMEIADDIYNLKTIPCNECNYCMPCPYGINIPAVFSHYNKCIKEGNLPNKGSQDPDYSRARRAFLIGYDRDVPRLRQANHCIGCGQCVPHCPQRIQIPQEMQKIDQFVEQLKQGTL</sequence>
<feature type="region of interest" description="Disordered" evidence="4">
    <location>
        <begin position="35"/>
        <end position="59"/>
    </location>
</feature>
<feature type="domain" description="4Fe-4S ferredoxin-type" evidence="5">
    <location>
        <begin position="427"/>
        <end position="456"/>
    </location>
</feature>
<evidence type="ECO:0000259" key="5">
    <source>
        <dbReference type="PROSITE" id="PS51379"/>
    </source>
</evidence>
<dbReference type="EMBL" id="WCTM01000006">
    <property type="protein sequence ID" value="KAB4242251.1"/>
    <property type="molecule type" value="Genomic_DNA"/>
</dbReference>
<organism evidence="6 7">
    <name type="scientific">Bacteroides uniformis</name>
    <dbReference type="NCBI Taxonomy" id="820"/>
    <lineage>
        <taxon>Bacteria</taxon>
        <taxon>Pseudomonadati</taxon>
        <taxon>Bacteroidota</taxon>
        <taxon>Bacteroidia</taxon>
        <taxon>Bacteroidales</taxon>
        <taxon>Bacteroidaceae</taxon>
        <taxon>Bacteroides</taxon>
    </lineage>
</organism>
<dbReference type="InterPro" id="IPR023210">
    <property type="entry name" value="NADP_OxRdtase_dom"/>
</dbReference>
<dbReference type="Pfam" id="PF13187">
    <property type="entry name" value="Fer4_9"/>
    <property type="match status" value="1"/>
</dbReference>
<dbReference type="PANTHER" id="PTHR43312:SF2">
    <property type="entry name" value="OXIDOREDUCTASE"/>
    <property type="match status" value="1"/>
</dbReference>
<name>A0A4Q5E825_BACUN</name>
<dbReference type="Gene3D" id="3.20.20.100">
    <property type="entry name" value="NADP-dependent oxidoreductase domain"/>
    <property type="match status" value="1"/>
</dbReference>
<dbReference type="InterPro" id="IPR017896">
    <property type="entry name" value="4Fe4S_Fe-S-bd"/>
</dbReference>
<evidence type="ECO:0000256" key="4">
    <source>
        <dbReference type="SAM" id="MobiDB-lite"/>
    </source>
</evidence>
<evidence type="ECO:0000256" key="2">
    <source>
        <dbReference type="ARBA" id="ARBA00023004"/>
    </source>
</evidence>
<dbReference type="PROSITE" id="PS51379">
    <property type="entry name" value="4FE4S_FER_2"/>
    <property type="match status" value="1"/>
</dbReference>
<dbReference type="CDD" id="cd19096">
    <property type="entry name" value="AKR_Fe-S_oxidoreductase"/>
    <property type="match status" value="1"/>
</dbReference>
<dbReference type="SUPFAM" id="SSF54862">
    <property type="entry name" value="4Fe-4S ferredoxins"/>
    <property type="match status" value="1"/>
</dbReference>